<accession>J9AI44</accession>
<evidence type="ECO:0000313" key="2">
    <source>
        <dbReference type="Proteomes" id="UP000004810"/>
    </source>
</evidence>
<evidence type="ECO:0000313" key="1">
    <source>
        <dbReference type="EMBL" id="EJW73855.1"/>
    </source>
</evidence>
<gene>
    <name evidence="1" type="ORF">WUBG_15238</name>
</gene>
<dbReference type="AlphaFoldDB" id="J9AI44"/>
<sequence length="51" mass="5839">VIKPLFVKCLLQQRTQNFNNNFSDDTSIIIPRPENLNKEEMEAVTNSTATD</sequence>
<comment type="caution">
    <text evidence="1">The sequence shown here is derived from an EMBL/GenBank/DDBJ whole genome shotgun (WGS) entry which is preliminary data.</text>
</comment>
<proteinExistence type="predicted"/>
<organism evidence="1 2">
    <name type="scientific">Wuchereria bancrofti</name>
    <dbReference type="NCBI Taxonomy" id="6293"/>
    <lineage>
        <taxon>Eukaryota</taxon>
        <taxon>Metazoa</taxon>
        <taxon>Ecdysozoa</taxon>
        <taxon>Nematoda</taxon>
        <taxon>Chromadorea</taxon>
        <taxon>Rhabditida</taxon>
        <taxon>Spirurina</taxon>
        <taxon>Spiruromorpha</taxon>
        <taxon>Filarioidea</taxon>
        <taxon>Onchocercidae</taxon>
        <taxon>Wuchereria</taxon>
    </lineage>
</organism>
<dbReference type="Proteomes" id="UP000004810">
    <property type="component" value="Unassembled WGS sequence"/>
</dbReference>
<protein>
    <submittedName>
        <fullName evidence="1">Uncharacterized protein</fullName>
    </submittedName>
</protein>
<dbReference type="EMBL" id="ADBV01013290">
    <property type="protein sequence ID" value="EJW73855.1"/>
    <property type="molecule type" value="Genomic_DNA"/>
</dbReference>
<feature type="non-terminal residue" evidence="1">
    <location>
        <position position="1"/>
    </location>
</feature>
<name>J9AI44_WUCBA</name>
<reference evidence="2" key="1">
    <citation type="submission" date="2012-08" db="EMBL/GenBank/DDBJ databases">
        <title>The Genome Sequence of Wuchereria bancrofti.</title>
        <authorList>
            <person name="Nutman T.B."/>
            <person name="Fink D.L."/>
            <person name="Russ C."/>
            <person name="Young S."/>
            <person name="Zeng Q."/>
            <person name="Koehrsen M."/>
            <person name="Alvarado L."/>
            <person name="Berlin A."/>
            <person name="Chapman S.B."/>
            <person name="Chen Z."/>
            <person name="Freedman E."/>
            <person name="Gellesch M."/>
            <person name="Goldberg J."/>
            <person name="Griggs A."/>
            <person name="Gujja S."/>
            <person name="Heilman E.R."/>
            <person name="Heiman D."/>
            <person name="Hepburn T."/>
            <person name="Howarth C."/>
            <person name="Jen D."/>
            <person name="Larson L."/>
            <person name="Lewis B."/>
            <person name="Mehta T."/>
            <person name="Park D."/>
            <person name="Pearson M."/>
            <person name="Roberts A."/>
            <person name="Saif S."/>
            <person name="Shea T."/>
            <person name="Shenoy N."/>
            <person name="Sisk P."/>
            <person name="Stolte C."/>
            <person name="Sykes S."/>
            <person name="Walk T."/>
            <person name="White J."/>
            <person name="Yandava C."/>
            <person name="Haas B."/>
            <person name="Henn M.R."/>
            <person name="Nusbaum C."/>
            <person name="Birren B."/>
        </authorList>
    </citation>
    <scope>NUCLEOTIDE SEQUENCE [LARGE SCALE GENOMIC DNA]</scope>
    <source>
        <strain evidence="2">NA</strain>
    </source>
</reference>